<evidence type="ECO:0000313" key="5">
    <source>
        <dbReference type="Proteomes" id="UP000319160"/>
    </source>
</evidence>
<dbReference type="Gene3D" id="3.10.490.10">
    <property type="entry name" value="Gamma-glutamyl cyclotransferase-like"/>
    <property type="match status" value="1"/>
</dbReference>
<dbReference type="InterPro" id="IPR013024">
    <property type="entry name" value="GGCT-like"/>
</dbReference>
<dbReference type="EC" id="4.3.2.7" evidence="1"/>
<dbReference type="GO" id="GO:0061928">
    <property type="term" value="F:glutathione specific gamma-glutamylcyclotransferase activity"/>
    <property type="evidence" value="ECO:0007669"/>
    <property type="project" value="UniProtKB-EC"/>
</dbReference>
<dbReference type="CDD" id="cd06661">
    <property type="entry name" value="GGCT_like"/>
    <property type="match status" value="1"/>
</dbReference>
<gene>
    <name evidence="4" type="ORF">FHL15_001074</name>
</gene>
<dbReference type="OrthoDB" id="1933483at2759"/>
<dbReference type="Proteomes" id="UP000319160">
    <property type="component" value="Unassembled WGS sequence"/>
</dbReference>
<evidence type="ECO:0000256" key="1">
    <source>
        <dbReference type="ARBA" id="ARBA00012344"/>
    </source>
</evidence>
<sequence>MSRGSAENSGDLVIENDDRTVRIVKGHYDTAEAKRGDTRRPDFFVKTGSGEFLVIAIRSSSQHISRLMTMSGSATPSPHARREFRRYGQPNAITMSRRYDSSSSGPAISISAQSLIPYAFPSHILTPGKSKTNGVIVDAAGHLSTSPNEEFWIFGYGSLIWKPPPHYGELGHRQLRYESDGKVFTYFSAYHKLRMSNTGSDYSILTDRLTQFTSQDHRGTPAAPGRVVTLIERSFWAALADAHDSAPEKVWGTAYRIKAEHVTEVAEYLDIREINGYTIHYTPFYPADGSAPIRTLVYIGTPDNDQFVGPQDPQALAEHIQRSEGPSGLNRDYLLELEKALSELSPESGDAHVTDLSDRLREIERKIKSGDVKVDVNGAPEPVSHEFTKVSSIDEQEETEKA</sequence>
<dbReference type="AlphaFoldDB" id="A0A553ICE6"/>
<reference evidence="5" key="1">
    <citation type="submission" date="2019-06" db="EMBL/GenBank/DDBJ databases">
        <title>Draft genome sequence of the griseofulvin-producing fungus Xylaria cubensis strain G536.</title>
        <authorList>
            <person name="Mead M.E."/>
            <person name="Raja H.A."/>
            <person name="Steenwyk J.L."/>
            <person name="Knowles S.L."/>
            <person name="Oberlies N.H."/>
            <person name="Rokas A."/>
        </authorList>
    </citation>
    <scope>NUCLEOTIDE SEQUENCE [LARGE SCALE GENOMIC DNA]</scope>
    <source>
        <strain evidence="5">G536</strain>
    </source>
</reference>
<protein>
    <recommendedName>
        <fullName evidence="1">glutathione-specific gamma-glutamylcyclotransferase</fullName>
        <ecNumber evidence="1">4.3.2.7</ecNumber>
    </recommendedName>
</protein>
<name>A0A553ICE6_9PEZI</name>
<dbReference type="GO" id="GO:0005737">
    <property type="term" value="C:cytoplasm"/>
    <property type="evidence" value="ECO:0007669"/>
    <property type="project" value="TreeGrafter"/>
</dbReference>
<dbReference type="PANTHER" id="PTHR12192:SF2">
    <property type="entry name" value="GLUTATHIONE-SPECIFIC GAMMA-GLUTAMYLCYCLOTRANSFERASE 2"/>
    <property type="match status" value="1"/>
</dbReference>
<dbReference type="STRING" id="2512241.A0A553ICE6"/>
<organism evidence="4 5">
    <name type="scientific">Xylaria flabelliformis</name>
    <dbReference type="NCBI Taxonomy" id="2512241"/>
    <lineage>
        <taxon>Eukaryota</taxon>
        <taxon>Fungi</taxon>
        <taxon>Dikarya</taxon>
        <taxon>Ascomycota</taxon>
        <taxon>Pezizomycotina</taxon>
        <taxon>Sordariomycetes</taxon>
        <taxon>Xylariomycetidae</taxon>
        <taxon>Xylariales</taxon>
        <taxon>Xylariaceae</taxon>
        <taxon>Xylaria</taxon>
    </lineage>
</organism>
<accession>A0A553ICE6</accession>
<keyword evidence="2" id="KW-0456">Lyase</keyword>
<evidence type="ECO:0000313" key="4">
    <source>
        <dbReference type="EMBL" id="TRX97864.1"/>
    </source>
</evidence>
<feature type="region of interest" description="Disordered" evidence="3">
    <location>
        <begin position="373"/>
        <end position="402"/>
    </location>
</feature>
<dbReference type="PANTHER" id="PTHR12192">
    <property type="entry name" value="CATION TRANSPORT PROTEIN CHAC-RELATED"/>
    <property type="match status" value="1"/>
</dbReference>
<dbReference type="InterPro" id="IPR006840">
    <property type="entry name" value="ChaC"/>
</dbReference>
<comment type="caution">
    <text evidence="4">The sequence shown here is derived from an EMBL/GenBank/DDBJ whole genome shotgun (WGS) entry which is preliminary data.</text>
</comment>
<evidence type="ECO:0000256" key="2">
    <source>
        <dbReference type="ARBA" id="ARBA00023239"/>
    </source>
</evidence>
<proteinExistence type="predicted"/>
<evidence type="ECO:0000256" key="3">
    <source>
        <dbReference type="SAM" id="MobiDB-lite"/>
    </source>
</evidence>
<keyword evidence="5" id="KW-1185">Reference proteome</keyword>
<dbReference type="EMBL" id="VFLP01000004">
    <property type="protein sequence ID" value="TRX97864.1"/>
    <property type="molecule type" value="Genomic_DNA"/>
</dbReference>
<dbReference type="Pfam" id="PF04752">
    <property type="entry name" value="ChaC"/>
    <property type="match status" value="2"/>
</dbReference>
<dbReference type="GO" id="GO:0006751">
    <property type="term" value="P:glutathione catabolic process"/>
    <property type="evidence" value="ECO:0007669"/>
    <property type="project" value="InterPro"/>
</dbReference>